<dbReference type="InterPro" id="IPR016166">
    <property type="entry name" value="FAD-bd_PCMH"/>
</dbReference>
<organism evidence="5 6">
    <name type="scientific">Thermosipho ferrireducens</name>
    <dbReference type="NCBI Taxonomy" id="2571116"/>
    <lineage>
        <taxon>Bacteria</taxon>
        <taxon>Thermotogati</taxon>
        <taxon>Thermotogota</taxon>
        <taxon>Thermotogae</taxon>
        <taxon>Thermotogales</taxon>
        <taxon>Fervidobacteriaceae</taxon>
        <taxon>Thermosipho</taxon>
    </lineage>
</organism>
<dbReference type="EMBL" id="CP071446">
    <property type="protein sequence ID" value="QTA37204.1"/>
    <property type="molecule type" value="Genomic_DNA"/>
</dbReference>
<dbReference type="InterPro" id="IPR002346">
    <property type="entry name" value="Mopterin_DH_FAD-bd"/>
</dbReference>
<accession>A0ABX7S462</accession>
<dbReference type="PROSITE" id="PS51387">
    <property type="entry name" value="FAD_PCMH"/>
    <property type="match status" value="1"/>
</dbReference>
<dbReference type="InterPro" id="IPR051312">
    <property type="entry name" value="Diverse_Substr_Oxidored"/>
</dbReference>
<dbReference type="PANTHER" id="PTHR42659:SF2">
    <property type="entry name" value="XANTHINE DEHYDROGENASE SUBUNIT C-RELATED"/>
    <property type="match status" value="1"/>
</dbReference>
<sequence>MLIIKEYVKPKSIEEAYNILVSREKAEIIGGAAFVRLSNKTINVGIDLYDAGLDFIREDNDYIEIGSMVTISQFEDNQALSQLFNGFLKKISETILSYQMRNIITVGGTLYPKYGFSDLITGLLVLNTEVKLYKSGILNLETFLKDKPRIKDILESIKIKKEPIKTSFKYIRNSEYDFSILNVAVSIKNVNVKIAVGSRPGVATLAYDAMGFLNENGISRENIEKAAEIASTEINFADDMKASADYRREVCKVLVKRALLEVAE</sequence>
<dbReference type="Proteomes" id="UP000671862">
    <property type="component" value="Chromosome"/>
</dbReference>
<evidence type="ECO:0000313" key="6">
    <source>
        <dbReference type="Proteomes" id="UP000671862"/>
    </source>
</evidence>
<dbReference type="Gene3D" id="3.30.465.10">
    <property type="match status" value="1"/>
</dbReference>
<dbReference type="InterPro" id="IPR036318">
    <property type="entry name" value="FAD-bd_PCMH-like_sf"/>
</dbReference>
<keyword evidence="2" id="KW-0274">FAD</keyword>
<name>A0ABX7S462_9BACT</name>
<evidence type="ECO:0000256" key="1">
    <source>
        <dbReference type="ARBA" id="ARBA00022630"/>
    </source>
</evidence>
<keyword evidence="1" id="KW-0285">Flavoprotein</keyword>
<evidence type="ECO:0000259" key="4">
    <source>
        <dbReference type="PROSITE" id="PS51387"/>
    </source>
</evidence>
<dbReference type="Pfam" id="PF00941">
    <property type="entry name" value="FAD_binding_5"/>
    <property type="match status" value="1"/>
</dbReference>
<evidence type="ECO:0000256" key="3">
    <source>
        <dbReference type="ARBA" id="ARBA00023002"/>
    </source>
</evidence>
<keyword evidence="3" id="KW-0560">Oxidoreductase</keyword>
<dbReference type="SUPFAM" id="SSF55447">
    <property type="entry name" value="CO dehydrogenase flavoprotein C-terminal domain-like"/>
    <property type="match status" value="1"/>
</dbReference>
<dbReference type="RefSeq" id="WP_207565929.1">
    <property type="nucleotide sequence ID" value="NZ_CP071446.1"/>
</dbReference>
<dbReference type="InterPro" id="IPR005107">
    <property type="entry name" value="CO_DH_flav_C"/>
</dbReference>
<dbReference type="PANTHER" id="PTHR42659">
    <property type="entry name" value="XANTHINE DEHYDROGENASE SUBUNIT C-RELATED"/>
    <property type="match status" value="1"/>
</dbReference>
<proteinExistence type="predicted"/>
<gene>
    <name evidence="5" type="ORF">JYK00_05490</name>
</gene>
<protein>
    <submittedName>
        <fullName evidence="5">FAD binding domain-containing protein</fullName>
    </submittedName>
</protein>
<keyword evidence="6" id="KW-1185">Reference proteome</keyword>
<dbReference type="SUPFAM" id="SSF56176">
    <property type="entry name" value="FAD-binding/transporter-associated domain-like"/>
    <property type="match status" value="1"/>
</dbReference>
<dbReference type="Pfam" id="PF03450">
    <property type="entry name" value="CO_deh_flav_C"/>
    <property type="match status" value="1"/>
</dbReference>
<dbReference type="InterPro" id="IPR016169">
    <property type="entry name" value="FAD-bd_PCMH_sub2"/>
</dbReference>
<evidence type="ECO:0000313" key="5">
    <source>
        <dbReference type="EMBL" id="QTA37204.1"/>
    </source>
</evidence>
<dbReference type="Gene3D" id="3.30.390.50">
    <property type="entry name" value="CO dehydrogenase flavoprotein, C-terminal domain"/>
    <property type="match status" value="1"/>
</dbReference>
<reference evidence="5 6" key="1">
    <citation type="submission" date="2021-03" db="EMBL/GenBank/DDBJ databases">
        <title>Thermosipho ferrireducens sp.nov., an anaerobic thermophilic iron-reducing bacterium isolated from a deep-sea hydrothermal sulfide deposits.</title>
        <authorList>
            <person name="Zeng X."/>
            <person name="Chen Y."/>
            <person name="Shao Z."/>
        </authorList>
    </citation>
    <scope>NUCLEOTIDE SEQUENCE [LARGE SCALE GENOMIC DNA]</scope>
    <source>
        <strain evidence="5 6">JL129W03</strain>
    </source>
</reference>
<dbReference type="SMART" id="SM01092">
    <property type="entry name" value="CO_deh_flav_C"/>
    <property type="match status" value="1"/>
</dbReference>
<evidence type="ECO:0000256" key="2">
    <source>
        <dbReference type="ARBA" id="ARBA00022827"/>
    </source>
</evidence>
<dbReference type="InterPro" id="IPR036683">
    <property type="entry name" value="CO_DH_flav_C_dom_sf"/>
</dbReference>
<feature type="domain" description="FAD-binding PCMH-type" evidence="4">
    <location>
        <begin position="1"/>
        <end position="164"/>
    </location>
</feature>